<sequence length="66" mass="7515">MAILRKQAACKLRRGKVHPKKAVCWQWETIKASGSEELNYIIELITGGHRPGRAIPDERTKDTNSR</sequence>
<keyword evidence="2" id="KW-1185">Reference proteome</keyword>
<evidence type="ECO:0000313" key="1">
    <source>
        <dbReference type="EMBL" id="OMD55251.1"/>
    </source>
</evidence>
<comment type="caution">
    <text evidence="1">The sequence shown here is derived from an EMBL/GenBank/DDBJ whole genome shotgun (WGS) entry which is preliminary data.</text>
</comment>
<protein>
    <submittedName>
        <fullName evidence="1">Uncharacterized protein</fullName>
    </submittedName>
</protein>
<accession>A0ABX3HYJ4</accession>
<organism evidence="1 2">
    <name type="scientific">Paenibacillus odorifer</name>
    <dbReference type="NCBI Taxonomy" id="189426"/>
    <lineage>
        <taxon>Bacteria</taxon>
        <taxon>Bacillati</taxon>
        <taxon>Bacillota</taxon>
        <taxon>Bacilli</taxon>
        <taxon>Bacillales</taxon>
        <taxon>Paenibacillaceae</taxon>
        <taxon>Paenibacillus</taxon>
    </lineage>
</organism>
<gene>
    <name evidence="1" type="ORF">BSK51_04150</name>
</gene>
<name>A0ABX3HYJ4_9BACL</name>
<dbReference type="Proteomes" id="UP000187313">
    <property type="component" value="Unassembled WGS sequence"/>
</dbReference>
<evidence type="ECO:0000313" key="2">
    <source>
        <dbReference type="Proteomes" id="UP000187313"/>
    </source>
</evidence>
<dbReference type="RefSeq" id="WP_076298293.1">
    <property type="nucleotide sequence ID" value="NZ_MPTD01000002.1"/>
</dbReference>
<proteinExistence type="predicted"/>
<reference evidence="1 2" key="1">
    <citation type="submission" date="2016-10" db="EMBL/GenBank/DDBJ databases">
        <title>Paenibacillus species isolates.</title>
        <authorList>
            <person name="Beno S.M."/>
        </authorList>
    </citation>
    <scope>NUCLEOTIDE SEQUENCE [LARGE SCALE GENOMIC DNA]</scope>
    <source>
        <strain evidence="1 2">FSL R5-0923</strain>
    </source>
</reference>
<dbReference type="EMBL" id="MPTD01000002">
    <property type="protein sequence ID" value="OMD55251.1"/>
    <property type="molecule type" value="Genomic_DNA"/>
</dbReference>